<name>A0A8X6PMF7_NEPPI</name>
<accession>A0A8X6PMF7</accession>
<evidence type="ECO:0000313" key="2">
    <source>
        <dbReference type="EMBL" id="GFT78567.1"/>
    </source>
</evidence>
<gene>
    <name evidence="2" type="ORF">NPIL_384471</name>
</gene>
<dbReference type="Proteomes" id="UP000887013">
    <property type="component" value="Unassembled WGS sequence"/>
</dbReference>
<proteinExistence type="predicted"/>
<comment type="caution">
    <text evidence="2">The sequence shown here is derived from an EMBL/GenBank/DDBJ whole genome shotgun (WGS) entry which is preliminary data.</text>
</comment>
<evidence type="ECO:0000313" key="3">
    <source>
        <dbReference type="Proteomes" id="UP000887013"/>
    </source>
</evidence>
<sequence>MSKDDVGSLTPRFSRRKKNSGNLFPQRKPVGGSYDKSPPDTLGTVPKFPSSRTKGRKPIQCYGCGTRHQVKVSYLQNELTLKRETESELCKDVIQLTSNSILKFDCSQNFWRKRLLYADTGASHTIGGSNFCDVTSSLRRSDHFINDG</sequence>
<organism evidence="2 3">
    <name type="scientific">Nephila pilipes</name>
    <name type="common">Giant wood spider</name>
    <name type="synonym">Nephila maculata</name>
    <dbReference type="NCBI Taxonomy" id="299642"/>
    <lineage>
        <taxon>Eukaryota</taxon>
        <taxon>Metazoa</taxon>
        <taxon>Ecdysozoa</taxon>
        <taxon>Arthropoda</taxon>
        <taxon>Chelicerata</taxon>
        <taxon>Arachnida</taxon>
        <taxon>Araneae</taxon>
        <taxon>Araneomorphae</taxon>
        <taxon>Entelegynae</taxon>
        <taxon>Araneoidea</taxon>
        <taxon>Nephilidae</taxon>
        <taxon>Nephila</taxon>
    </lineage>
</organism>
<keyword evidence="3" id="KW-1185">Reference proteome</keyword>
<feature type="region of interest" description="Disordered" evidence="1">
    <location>
        <begin position="1"/>
        <end position="56"/>
    </location>
</feature>
<reference evidence="2" key="1">
    <citation type="submission" date="2020-08" db="EMBL/GenBank/DDBJ databases">
        <title>Multicomponent nature underlies the extraordinary mechanical properties of spider dragline silk.</title>
        <authorList>
            <person name="Kono N."/>
            <person name="Nakamura H."/>
            <person name="Mori M."/>
            <person name="Yoshida Y."/>
            <person name="Ohtoshi R."/>
            <person name="Malay A.D."/>
            <person name="Moran D.A.P."/>
            <person name="Tomita M."/>
            <person name="Numata K."/>
            <person name="Arakawa K."/>
        </authorList>
    </citation>
    <scope>NUCLEOTIDE SEQUENCE</scope>
</reference>
<dbReference type="EMBL" id="BMAW01022620">
    <property type="protein sequence ID" value="GFT78567.1"/>
    <property type="molecule type" value="Genomic_DNA"/>
</dbReference>
<dbReference type="OrthoDB" id="425619at2759"/>
<evidence type="ECO:0000256" key="1">
    <source>
        <dbReference type="SAM" id="MobiDB-lite"/>
    </source>
</evidence>
<dbReference type="AlphaFoldDB" id="A0A8X6PMF7"/>
<protein>
    <submittedName>
        <fullName evidence="2">Uncharacterized protein</fullName>
    </submittedName>
</protein>